<protein>
    <submittedName>
        <fullName evidence="2">GNAT family N-acetyltransferase</fullName>
    </submittedName>
</protein>
<dbReference type="AlphaFoldDB" id="A0A9D2I3B5"/>
<dbReference type="EMBL" id="DWYY01000058">
    <property type="protein sequence ID" value="HJA92511.1"/>
    <property type="molecule type" value="Genomic_DNA"/>
</dbReference>
<accession>A0A9D2I3B5</accession>
<reference evidence="2" key="1">
    <citation type="journal article" date="2021" name="PeerJ">
        <title>Extensive microbial diversity within the chicken gut microbiome revealed by metagenomics and culture.</title>
        <authorList>
            <person name="Gilroy R."/>
            <person name="Ravi A."/>
            <person name="Getino M."/>
            <person name="Pursley I."/>
            <person name="Horton D.L."/>
            <person name="Alikhan N.F."/>
            <person name="Baker D."/>
            <person name="Gharbi K."/>
            <person name="Hall N."/>
            <person name="Watson M."/>
            <person name="Adriaenssens E.M."/>
            <person name="Foster-Nyarko E."/>
            <person name="Jarju S."/>
            <person name="Secka A."/>
            <person name="Antonio M."/>
            <person name="Oren A."/>
            <person name="Chaudhuri R.R."/>
            <person name="La Ragione R."/>
            <person name="Hildebrand F."/>
            <person name="Pallen M.J."/>
        </authorList>
    </citation>
    <scope>NUCLEOTIDE SEQUENCE</scope>
    <source>
        <strain evidence="2">CHK179-7159</strain>
    </source>
</reference>
<dbReference type="Proteomes" id="UP000886858">
    <property type="component" value="Unassembled WGS sequence"/>
</dbReference>
<dbReference type="SUPFAM" id="SSF55729">
    <property type="entry name" value="Acyl-CoA N-acyltransferases (Nat)"/>
    <property type="match status" value="1"/>
</dbReference>
<name>A0A9D2I3B5_9FIRM</name>
<dbReference type="PROSITE" id="PS51186">
    <property type="entry name" value="GNAT"/>
    <property type="match status" value="1"/>
</dbReference>
<dbReference type="InterPro" id="IPR000182">
    <property type="entry name" value="GNAT_dom"/>
</dbReference>
<dbReference type="InterPro" id="IPR016181">
    <property type="entry name" value="Acyl_CoA_acyltransferase"/>
</dbReference>
<evidence type="ECO:0000313" key="3">
    <source>
        <dbReference type="Proteomes" id="UP000886858"/>
    </source>
</evidence>
<feature type="domain" description="N-acetyltransferase" evidence="1">
    <location>
        <begin position="17"/>
        <end position="111"/>
    </location>
</feature>
<gene>
    <name evidence="2" type="ORF">H9717_05280</name>
</gene>
<dbReference type="Gene3D" id="3.40.630.30">
    <property type="match status" value="1"/>
</dbReference>
<dbReference type="CDD" id="cd04301">
    <property type="entry name" value="NAT_SF"/>
    <property type="match status" value="1"/>
</dbReference>
<dbReference type="GO" id="GO:0016747">
    <property type="term" value="F:acyltransferase activity, transferring groups other than amino-acyl groups"/>
    <property type="evidence" value="ECO:0007669"/>
    <property type="project" value="InterPro"/>
</dbReference>
<sequence>MFGNWKIRRKNLSAPEAFWNHYHTGDLFVCGVLPEYHRKGIGETLYTAVETYFIQNGCDFVIVKTLSDIIHYGPYAQTRKFYEKIGFSPLITLTEMWDENNPCLIMIKPLHEFH</sequence>
<evidence type="ECO:0000313" key="2">
    <source>
        <dbReference type="EMBL" id="HJA92511.1"/>
    </source>
</evidence>
<organism evidence="2 3">
    <name type="scientific">Candidatus Eisenbergiella merdipullorum</name>
    <dbReference type="NCBI Taxonomy" id="2838553"/>
    <lineage>
        <taxon>Bacteria</taxon>
        <taxon>Bacillati</taxon>
        <taxon>Bacillota</taxon>
        <taxon>Clostridia</taxon>
        <taxon>Lachnospirales</taxon>
        <taxon>Lachnospiraceae</taxon>
        <taxon>Eisenbergiella</taxon>
    </lineage>
</organism>
<comment type="caution">
    <text evidence="2">The sequence shown here is derived from an EMBL/GenBank/DDBJ whole genome shotgun (WGS) entry which is preliminary data.</text>
</comment>
<proteinExistence type="predicted"/>
<reference evidence="2" key="2">
    <citation type="submission" date="2021-04" db="EMBL/GenBank/DDBJ databases">
        <authorList>
            <person name="Gilroy R."/>
        </authorList>
    </citation>
    <scope>NUCLEOTIDE SEQUENCE</scope>
    <source>
        <strain evidence="2">CHK179-7159</strain>
    </source>
</reference>
<dbReference type="Pfam" id="PF00583">
    <property type="entry name" value="Acetyltransf_1"/>
    <property type="match status" value="1"/>
</dbReference>
<evidence type="ECO:0000259" key="1">
    <source>
        <dbReference type="PROSITE" id="PS51186"/>
    </source>
</evidence>